<name>A0A6A6I2G3_9PLEO</name>
<gene>
    <name evidence="8" type="ORF">BU26DRAFT_434677</name>
</gene>
<dbReference type="HAMAP" id="MF_01547">
    <property type="entry name" value="RNA_methyltr_E"/>
    <property type="match status" value="1"/>
</dbReference>
<dbReference type="InterPro" id="IPR029063">
    <property type="entry name" value="SAM-dependent_MTases_sf"/>
</dbReference>
<dbReference type="Proteomes" id="UP000800094">
    <property type="component" value="Unassembled WGS sequence"/>
</dbReference>
<dbReference type="AlphaFoldDB" id="A0A6A6I2G3"/>
<evidence type="ECO:0000313" key="8">
    <source>
        <dbReference type="EMBL" id="KAF2244664.1"/>
    </source>
</evidence>
<protein>
    <recommendedName>
        <fullName evidence="6">rRNA methyltransferase 2, mitochondrial</fullName>
    </recommendedName>
</protein>
<dbReference type="SUPFAM" id="SSF53335">
    <property type="entry name" value="S-adenosyl-L-methionine-dependent methyltransferases"/>
    <property type="match status" value="1"/>
</dbReference>
<reference evidence="8" key="1">
    <citation type="journal article" date="2020" name="Stud. Mycol.">
        <title>101 Dothideomycetes genomes: a test case for predicting lifestyles and emergence of pathogens.</title>
        <authorList>
            <person name="Haridas S."/>
            <person name="Albert R."/>
            <person name="Binder M."/>
            <person name="Bloem J."/>
            <person name="Labutti K."/>
            <person name="Salamov A."/>
            <person name="Andreopoulos B."/>
            <person name="Baker S."/>
            <person name="Barry K."/>
            <person name="Bills G."/>
            <person name="Bluhm B."/>
            <person name="Cannon C."/>
            <person name="Castanera R."/>
            <person name="Culley D."/>
            <person name="Daum C."/>
            <person name="Ezra D."/>
            <person name="Gonzalez J."/>
            <person name="Henrissat B."/>
            <person name="Kuo A."/>
            <person name="Liang C."/>
            <person name="Lipzen A."/>
            <person name="Lutzoni F."/>
            <person name="Magnuson J."/>
            <person name="Mondo S."/>
            <person name="Nolan M."/>
            <person name="Ohm R."/>
            <person name="Pangilinan J."/>
            <person name="Park H.-J."/>
            <person name="Ramirez L."/>
            <person name="Alfaro M."/>
            <person name="Sun H."/>
            <person name="Tritt A."/>
            <person name="Yoshinaga Y."/>
            <person name="Zwiers L.-H."/>
            <person name="Turgeon B."/>
            <person name="Goodwin S."/>
            <person name="Spatafora J."/>
            <person name="Crous P."/>
            <person name="Grigoriev I."/>
        </authorList>
    </citation>
    <scope>NUCLEOTIDE SEQUENCE</scope>
    <source>
        <strain evidence="8">CBS 122368</strain>
    </source>
</reference>
<evidence type="ECO:0000259" key="7">
    <source>
        <dbReference type="Pfam" id="PF01728"/>
    </source>
</evidence>
<dbReference type="PANTHER" id="PTHR10920">
    <property type="entry name" value="RIBOSOMAL RNA METHYLTRANSFERASE"/>
    <property type="match status" value="1"/>
</dbReference>
<organism evidence="8 9">
    <name type="scientific">Trematosphaeria pertusa</name>
    <dbReference type="NCBI Taxonomy" id="390896"/>
    <lineage>
        <taxon>Eukaryota</taxon>
        <taxon>Fungi</taxon>
        <taxon>Dikarya</taxon>
        <taxon>Ascomycota</taxon>
        <taxon>Pezizomycotina</taxon>
        <taxon>Dothideomycetes</taxon>
        <taxon>Pleosporomycetidae</taxon>
        <taxon>Pleosporales</taxon>
        <taxon>Massarineae</taxon>
        <taxon>Trematosphaeriaceae</taxon>
        <taxon>Trematosphaeria</taxon>
    </lineage>
</organism>
<evidence type="ECO:0000256" key="2">
    <source>
        <dbReference type="ARBA" id="ARBA00022552"/>
    </source>
</evidence>
<keyword evidence="4" id="KW-0808">Transferase</keyword>
<dbReference type="PANTHER" id="PTHR10920:SF18">
    <property type="entry name" value="RRNA METHYLTRANSFERASE 2, MITOCHONDRIAL"/>
    <property type="match status" value="1"/>
</dbReference>
<dbReference type="GeneID" id="54577415"/>
<dbReference type="GO" id="GO:0005739">
    <property type="term" value="C:mitochondrion"/>
    <property type="evidence" value="ECO:0007669"/>
    <property type="project" value="TreeGrafter"/>
</dbReference>
<dbReference type="InterPro" id="IPR015507">
    <property type="entry name" value="rRNA-MeTfrase_E"/>
</dbReference>
<dbReference type="Pfam" id="PF01728">
    <property type="entry name" value="FtsJ"/>
    <property type="match status" value="1"/>
</dbReference>
<sequence>MLSRRVFQQLTDSLLFRSRYGPARGFCIAIKCASCRPGKPSIASSIRHASSSSSTRWKSRQGKDFFAREARVQGLKSRAAFKLLELNEKHKLFKPGQTIVDLGFAPGSWSQVAVNKTSPGGRVVGIDLIPAQPPRGVSTIQGNFLSPAIQADVRAYVQDPELGRPRRQVLSGKDGWLSQEDLEEMERGYIDIERHAHLEGVETETIGQPHTEQDTAKISDDKLSLRERDKRHGRVVDVVLSDMSEPWDQTTGFYKKSLSDPYFRLMNTSGIAFKDHAGSMDLCMAALTFSFDTLRTGGHLLCKFYQGAEEKAFETKLKRLFTKVHREKPDSSRSESKEAYFVALRRKETPTREEVFRE</sequence>
<dbReference type="GO" id="GO:0008650">
    <property type="term" value="F:rRNA (uridine-2'-O-)-methyltransferase activity"/>
    <property type="evidence" value="ECO:0007669"/>
    <property type="project" value="TreeGrafter"/>
</dbReference>
<keyword evidence="2" id="KW-0698">rRNA processing</keyword>
<dbReference type="InterPro" id="IPR050082">
    <property type="entry name" value="RNA_methyltr_RlmE"/>
</dbReference>
<comment type="similarity">
    <text evidence="1">Belongs to the class I-like SAM-binding methyltransferase superfamily. RNA methyltransferase RlmE family.</text>
</comment>
<accession>A0A6A6I2G3</accession>
<dbReference type="Gene3D" id="3.40.50.150">
    <property type="entry name" value="Vaccinia Virus protein VP39"/>
    <property type="match status" value="1"/>
</dbReference>
<dbReference type="InterPro" id="IPR002877">
    <property type="entry name" value="RNA_MeTrfase_FtsJ_dom"/>
</dbReference>
<evidence type="ECO:0000256" key="3">
    <source>
        <dbReference type="ARBA" id="ARBA00022603"/>
    </source>
</evidence>
<dbReference type="RefSeq" id="XP_033679668.1">
    <property type="nucleotide sequence ID" value="XM_033824085.1"/>
</dbReference>
<dbReference type="EMBL" id="ML987202">
    <property type="protein sequence ID" value="KAF2244664.1"/>
    <property type="molecule type" value="Genomic_DNA"/>
</dbReference>
<keyword evidence="9" id="KW-1185">Reference proteome</keyword>
<evidence type="ECO:0000313" key="9">
    <source>
        <dbReference type="Proteomes" id="UP000800094"/>
    </source>
</evidence>
<feature type="domain" description="Ribosomal RNA methyltransferase FtsJ" evidence="7">
    <location>
        <begin position="76"/>
        <end position="346"/>
    </location>
</feature>
<keyword evidence="5" id="KW-0949">S-adenosyl-L-methionine</keyword>
<proteinExistence type="inferred from homology"/>
<evidence type="ECO:0000256" key="6">
    <source>
        <dbReference type="ARBA" id="ARBA00041184"/>
    </source>
</evidence>
<evidence type="ECO:0000256" key="4">
    <source>
        <dbReference type="ARBA" id="ARBA00022679"/>
    </source>
</evidence>
<keyword evidence="3" id="KW-0489">Methyltransferase</keyword>
<dbReference type="OrthoDB" id="20105at2759"/>
<evidence type="ECO:0000256" key="1">
    <source>
        <dbReference type="ARBA" id="ARBA00009258"/>
    </source>
</evidence>
<evidence type="ECO:0000256" key="5">
    <source>
        <dbReference type="ARBA" id="ARBA00022691"/>
    </source>
</evidence>